<dbReference type="PANTHER" id="PTHR43008:SF7">
    <property type="entry name" value="SHORT CHAIN DEHYDROGENASE_REDUCTASE (AFU_ORTHOLOGUE AFUA_2G00830)"/>
    <property type="match status" value="1"/>
</dbReference>
<dbReference type="InterPro" id="IPR036291">
    <property type="entry name" value="NAD(P)-bd_dom_sf"/>
</dbReference>
<evidence type="ECO:0000256" key="3">
    <source>
        <dbReference type="RuleBase" id="RU000363"/>
    </source>
</evidence>
<comment type="similarity">
    <text evidence="1 3">Belongs to the short-chain dehydrogenases/reductases (SDR) family.</text>
</comment>
<dbReference type="InterPro" id="IPR002347">
    <property type="entry name" value="SDR_fam"/>
</dbReference>
<protein>
    <submittedName>
        <fullName evidence="4">NAD(P)-binding protein</fullName>
    </submittedName>
</protein>
<dbReference type="Pfam" id="PF00106">
    <property type="entry name" value="adh_short"/>
    <property type="match status" value="1"/>
</dbReference>
<dbReference type="SUPFAM" id="SSF51735">
    <property type="entry name" value="NAD(P)-binding Rossmann-fold domains"/>
    <property type="match status" value="1"/>
</dbReference>
<dbReference type="EMBL" id="ML179102">
    <property type="protein sequence ID" value="THV00587.1"/>
    <property type="molecule type" value="Genomic_DNA"/>
</dbReference>
<evidence type="ECO:0000256" key="1">
    <source>
        <dbReference type="ARBA" id="ARBA00006484"/>
    </source>
</evidence>
<evidence type="ECO:0000256" key="2">
    <source>
        <dbReference type="ARBA" id="ARBA00023002"/>
    </source>
</evidence>
<dbReference type="PRINTS" id="PR00080">
    <property type="entry name" value="SDRFAMILY"/>
</dbReference>
<dbReference type="PANTHER" id="PTHR43008">
    <property type="entry name" value="BENZIL REDUCTASE"/>
    <property type="match status" value="1"/>
</dbReference>
<sequence length="252" mass="27373">MSTEYKRVILVTGSNTGIGYAIVKNLASKGHTVYLASRNEAAGKEAQQKLKAENGLNAKFVQLDITDIKSVQAAKDIIEKEEGRLDVLVHNAGISRMDTNQKASTVDVAVMHQVFETNFFGLVQTTTTFLPLLRKAAELKPGYTAICINTIDMASNSLQAGPKGFLRDTTAYNTSKAAVNSYAISLAHELKTEGIKVNCVTPGFTTTKLNGFTAGGKTPEQAADLMVNWCLLGPEDERKTCLFWSDSGEFPW</sequence>
<evidence type="ECO:0000313" key="4">
    <source>
        <dbReference type="EMBL" id="THV00587.1"/>
    </source>
</evidence>
<dbReference type="Gene3D" id="3.40.50.720">
    <property type="entry name" value="NAD(P)-binding Rossmann-like Domain"/>
    <property type="match status" value="1"/>
</dbReference>
<dbReference type="GO" id="GO:0050664">
    <property type="term" value="F:oxidoreductase activity, acting on NAD(P)H, oxygen as acceptor"/>
    <property type="evidence" value="ECO:0007669"/>
    <property type="project" value="TreeGrafter"/>
</dbReference>
<organism evidence="4 5">
    <name type="scientific">Dendrothele bispora (strain CBS 962.96)</name>
    <dbReference type="NCBI Taxonomy" id="1314807"/>
    <lineage>
        <taxon>Eukaryota</taxon>
        <taxon>Fungi</taxon>
        <taxon>Dikarya</taxon>
        <taxon>Basidiomycota</taxon>
        <taxon>Agaricomycotina</taxon>
        <taxon>Agaricomycetes</taxon>
        <taxon>Agaricomycetidae</taxon>
        <taxon>Agaricales</taxon>
        <taxon>Agaricales incertae sedis</taxon>
        <taxon>Dendrothele</taxon>
    </lineage>
</organism>
<gene>
    <name evidence="4" type="ORF">K435DRAFT_818306</name>
</gene>
<proteinExistence type="inferred from homology"/>
<dbReference type="OrthoDB" id="1933717at2759"/>
<dbReference type="Proteomes" id="UP000297245">
    <property type="component" value="Unassembled WGS sequence"/>
</dbReference>
<keyword evidence="2" id="KW-0560">Oxidoreductase</keyword>
<dbReference type="PRINTS" id="PR00081">
    <property type="entry name" value="GDHRDH"/>
</dbReference>
<reference evidence="4 5" key="1">
    <citation type="journal article" date="2019" name="Nat. Ecol. Evol.">
        <title>Megaphylogeny resolves global patterns of mushroom evolution.</title>
        <authorList>
            <person name="Varga T."/>
            <person name="Krizsan K."/>
            <person name="Foldi C."/>
            <person name="Dima B."/>
            <person name="Sanchez-Garcia M."/>
            <person name="Sanchez-Ramirez S."/>
            <person name="Szollosi G.J."/>
            <person name="Szarkandi J.G."/>
            <person name="Papp V."/>
            <person name="Albert L."/>
            <person name="Andreopoulos W."/>
            <person name="Angelini C."/>
            <person name="Antonin V."/>
            <person name="Barry K.W."/>
            <person name="Bougher N.L."/>
            <person name="Buchanan P."/>
            <person name="Buyck B."/>
            <person name="Bense V."/>
            <person name="Catcheside P."/>
            <person name="Chovatia M."/>
            <person name="Cooper J."/>
            <person name="Damon W."/>
            <person name="Desjardin D."/>
            <person name="Finy P."/>
            <person name="Geml J."/>
            <person name="Haridas S."/>
            <person name="Hughes K."/>
            <person name="Justo A."/>
            <person name="Karasinski D."/>
            <person name="Kautmanova I."/>
            <person name="Kiss B."/>
            <person name="Kocsube S."/>
            <person name="Kotiranta H."/>
            <person name="LaButti K.M."/>
            <person name="Lechner B.E."/>
            <person name="Liimatainen K."/>
            <person name="Lipzen A."/>
            <person name="Lukacs Z."/>
            <person name="Mihaltcheva S."/>
            <person name="Morgado L.N."/>
            <person name="Niskanen T."/>
            <person name="Noordeloos M.E."/>
            <person name="Ohm R.A."/>
            <person name="Ortiz-Santana B."/>
            <person name="Ovrebo C."/>
            <person name="Racz N."/>
            <person name="Riley R."/>
            <person name="Savchenko A."/>
            <person name="Shiryaev A."/>
            <person name="Soop K."/>
            <person name="Spirin V."/>
            <person name="Szebenyi C."/>
            <person name="Tomsovsky M."/>
            <person name="Tulloss R.E."/>
            <person name="Uehling J."/>
            <person name="Grigoriev I.V."/>
            <person name="Vagvolgyi C."/>
            <person name="Papp T."/>
            <person name="Martin F.M."/>
            <person name="Miettinen O."/>
            <person name="Hibbett D.S."/>
            <person name="Nagy L.G."/>
        </authorList>
    </citation>
    <scope>NUCLEOTIDE SEQUENCE [LARGE SCALE GENOMIC DNA]</scope>
    <source>
        <strain evidence="4 5">CBS 962.96</strain>
    </source>
</reference>
<name>A0A4S8MDH8_DENBC</name>
<keyword evidence="5" id="KW-1185">Reference proteome</keyword>
<accession>A0A4S8MDH8</accession>
<dbReference type="GO" id="GO:0016616">
    <property type="term" value="F:oxidoreductase activity, acting on the CH-OH group of donors, NAD or NADP as acceptor"/>
    <property type="evidence" value="ECO:0007669"/>
    <property type="project" value="UniProtKB-ARBA"/>
</dbReference>
<evidence type="ECO:0000313" key="5">
    <source>
        <dbReference type="Proteomes" id="UP000297245"/>
    </source>
</evidence>
<dbReference type="AlphaFoldDB" id="A0A4S8MDH8"/>